<dbReference type="InterPro" id="IPR001722">
    <property type="entry name" value="Glyco_hydro_7"/>
</dbReference>
<dbReference type="AlphaFoldDB" id="A0A067MDE9"/>
<dbReference type="CDD" id="cd07999">
    <property type="entry name" value="GH7_CBH_EG"/>
    <property type="match status" value="1"/>
</dbReference>
<evidence type="ECO:0000256" key="1">
    <source>
        <dbReference type="ARBA" id="ARBA00001641"/>
    </source>
</evidence>
<dbReference type="InParanoid" id="A0A067MDE9"/>
<accession>A0A067MDE9</accession>
<evidence type="ECO:0000256" key="3">
    <source>
        <dbReference type="ARBA" id="ARBA00022729"/>
    </source>
</evidence>
<evidence type="ECO:0000256" key="5">
    <source>
        <dbReference type="ARBA" id="ARBA00023001"/>
    </source>
</evidence>
<dbReference type="GO" id="GO:0030245">
    <property type="term" value="P:cellulose catabolic process"/>
    <property type="evidence" value="ECO:0007669"/>
    <property type="project" value="UniProtKB-KW"/>
</dbReference>
<evidence type="ECO:0000256" key="6">
    <source>
        <dbReference type="ARBA" id="ARBA00023157"/>
    </source>
</evidence>
<keyword evidence="7" id="KW-0325">Glycoprotein</keyword>
<feature type="chain" id="PRO_5001644587" description="Glucanase" evidence="12">
    <location>
        <begin position="19"/>
        <end position="520"/>
    </location>
</feature>
<keyword evidence="4 11" id="KW-0378">Hydrolase</keyword>
<feature type="signal peptide" evidence="12">
    <location>
        <begin position="1"/>
        <end position="18"/>
    </location>
</feature>
<proteinExistence type="inferred from homology"/>
<keyword evidence="6" id="KW-1015">Disulfide bond</keyword>
<sequence length="520" mass="54753">MLYKTALVSLSLLAAGCAQQVGIETAETHPGLVWQKCTAKGGCTSQAGSVTLDANWRWLHATSGYTNCYTSNSFNPSLCPDGATCAKNCALDGADYAGTYGIRTSGNSLTLRFVTSGASRNVGSRVYLMADDTHYQVFKLLNQELTFDVDVSRLPCGLNGALYFSEMAADGGMSKEPNNKAGAKYGTGYCDSQCPRDVKFIGGEAGLRSIFIPSPNDPNSGTGNWGACCSEMDIWEANSISTAYTPHPCAATGLTRCSSSSRSCIDKDRYGSACDPDGCDFNSYRMGDKSFYGKGMTVDTNKKMTVVTQFLTDDGTAMGTLSEIRRLYIQDGRVIQNSKINVPGIPTGDSITDAYCASQKSVFGDTNAFAAKGGLAGISKSFANGVVLVMSIWDDYAANMLWLDGNYPPDKSPTLPGVARGTCAAGSGKPADLEVVSPDATVVFSNIKFGDINSTHVVCCGPSPPTTTTGRPTSSTTNSVQNSVTPVKYGQCGGIGWTGPTDCPSGSACVVLNQFYSQCL</sequence>
<dbReference type="OrthoDB" id="412382at2759"/>
<evidence type="ECO:0000256" key="10">
    <source>
        <dbReference type="ARBA" id="ARBA00023326"/>
    </source>
</evidence>
<dbReference type="HOGENOM" id="CLU_020817_3_2_1"/>
<reference evidence="15" key="1">
    <citation type="journal article" date="2014" name="Proc. Natl. Acad. Sci. U.S.A.">
        <title>Extensive sampling of basidiomycete genomes demonstrates inadequacy of the white-rot/brown-rot paradigm for wood decay fungi.</title>
        <authorList>
            <person name="Riley R."/>
            <person name="Salamov A.A."/>
            <person name="Brown D.W."/>
            <person name="Nagy L.G."/>
            <person name="Floudas D."/>
            <person name="Held B.W."/>
            <person name="Levasseur A."/>
            <person name="Lombard V."/>
            <person name="Morin E."/>
            <person name="Otillar R."/>
            <person name="Lindquist E.A."/>
            <person name="Sun H."/>
            <person name="LaButti K.M."/>
            <person name="Schmutz J."/>
            <person name="Jabbour D."/>
            <person name="Luo H."/>
            <person name="Baker S.E."/>
            <person name="Pisabarro A.G."/>
            <person name="Walton J.D."/>
            <person name="Blanchette R.A."/>
            <person name="Henrissat B."/>
            <person name="Martin F."/>
            <person name="Cullen D."/>
            <person name="Hibbett D.S."/>
            <person name="Grigoriev I.V."/>
        </authorList>
    </citation>
    <scope>NUCLEOTIDE SEQUENCE [LARGE SCALE GENOMIC DNA]</scope>
    <source>
        <strain evidence="15">FD-172 SS1</strain>
    </source>
</reference>
<keyword evidence="9 11" id="KW-0326">Glycosidase</keyword>
<keyword evidence="10 11" id="KW-0624">Polysaccharide degradation</keyword>
<dbReference type="STRING" id="930990.A0A067MDE9"/>
<gene>
    <name evidence="14" type="ORF">BOTBODRAFT_160054</name>
</gene>
<evidence type="ECO:0000256" key="9">
    <source>
        <dbReference type="ARBA" id="ARBA00023295"/>
    </source>
</evidence>
<keyword evidence="3 12" id="KW-0732">Signal</keyword>
<dbReference type="EC" id="3.2.1.-" evidence="11"/>
<dbReference type="GO" id="GO:0016162">
    <property type="term" value="F:cellulose 1,4-beta-cellobiosidase activity"/>
    <property type="evidence" value="ECO:0007669"/>
    <property type="project" value="UniProtKB-EC"/>
</dbReference>
<dbReference type="PRINTS" id="PR00734">
    <property type="entry name" value="GLHYDRLASE7"/>
</dbReference>
<dbReference type="InterPro" id="IPR013320">
    <property type="entry name" value="ConA-like_dom_sf"/>
</dbReference>
<comment type="similarity">
    <text evidence="2 11">Belongs to the glycosyl hydrolase 7 (cellulase C) family.</text>
</comment>
<protein>
    <recommendedName>
        <fullName evidence="11">Glucanase</fullName>
        <ecNumber evidence="11">3.2.1.-</ecNumber>
    </recommendedName>
</protein>
<dbReference type="SUPFAM" id="SSF57180">
    <property type="entry name" value="Cellulose-binding domain"/>
    <property type="match status" value="1"/>
</dbReference>
<dbReference type="PANTHER" id="PTHR33753">
    <property type="entry name" value="1,4-BETA-D-GLUCAN CELLOBIOHYDROLASE B"/>
    <property type="match status" value="1"/>
</dbReference>
<evidence type="ECO:0000256" key="7">
    <source>
        <dbReference type="ARBA" id="ARBA00023180"/>
    </source>
</evidence>
<evidence type="ECO:0000259" key="13">
    <source>
        <dbReference type="PROSITE" id="PS51164"/>
    </source>
</evidence>
<organism evidence="14 15">
    <name type="scientific">Botryobasidium botryosum (strain FD-172 SS1)</name>
    <dbReference type="NCBI Taxonomy" id="930990"/>
    <lineage>
        <taxon>Eukaryota</taxon>
        <taxon>Fungi</taxon>
        <taxon>Dikarya</taxon>
        <taxon>Basidiomycota</taxon>
        <taxon>Agaricomycotina</taxon>
        <taxon>Agaricomycetes</taxon>
        <taxon>Cantharellales</taxon>
        <taxon>Botryobasidiaceae</taxon>
        <taxon>Botryobasidium</taxon>
    </lineage>
</organism>
<dbReference type="PROSITE" id="PS51257">
    <property type="entry name" value="PROKAR_LIPOPROTEIN"/>
    <property type="match status" value="1"/>
</dbReference>
<dbReference type="InterPro" id="IPR000254">
    <property type="entry name" value="CBD"/>
</dbReference>
<dbReference type="Gene3D" id="2.70.100.10">
    <property type="entry name" value="Glycoside hydrolase, family 7, domain"/>
    <property type="match status" value="1"/>
</dbReference>
<evidence type="ECO:0000313" key="14">
    <source>
        <dbReference type="EMBL" id="KDQ13783.1"/>
    </source>
</evidence>
<keyword evidence="15" id="KW-1185">Reference proteome</keyword>
<evidence type="ECO:0000256" key="8">
    <source>
        <dbReference type="ARBA" id="ARBA00023277"/>
    </source>
</evidence>
<dbReference type="SMART" id="SM00236">
    <property type="entry name" value="fCBD"/>
    <property type="match status" value="1"/>
</dbReference>
<name>A0A067MDE9_BOTB1</name>
<feature type="domain" description="CBM1" evidence="13">
    <location>
        <begin position="484"/>
        <end position="520"/>
    </location>
</feature>
<dbReference type="Pfam" id="PF00734">
    <property type="entry name" value="CBM_1"/>
    <property type="match status" value="1"/>
</dbReference>
<keyword evidence="5 11" id="KW-0136">Cellulose degradation</keyword>
<dbReference type="GO" id="GO:0030248">
    <property type="term" value="F:cellulose binding"/>
    <property type="evidence" value="ECO:0007669"/>
    <property type="project" value="InterPro"/>
</dbReference>
<dbReference type="PROSITE" id="PS51164">
    <property type="entry name" value="CBM1_2"/>
    <property type="match status" value="1"/>
</dbReference>
<dbReference type="FunFam" id="2.70.100.10:FF:000001">
    <property type="entry name" value="Glucanase"/>
    <property type="match status" value="1"/>
</dbReference>
<dbReference type="Proteomes" id="UP000027195">
    <property type="component" value="Unassembled WGS sequence"/>
</dbReference>
<evidence type="ECO:0000313" key="15">
    <source>
        <dbReference type="Proteomes" id="UP000027195"/>
    </source>
</evidence>
<evidence type="ECO:0000256" key="4">
    <source>
        <dbReference type="ARBA" id="ARBA00022801"/>
    </source>
</evidence>
<evidence type="ECO:0000256" key="11">
    <source>
        <dbReference type="RuleBase" id="RU361164"/>
    </source>
</evidence>
<dbReference type="PANTHER" id="PTHR33753:SF2">
    <property type="entry name" value="GLYCOSIDE HYDROLASE FAMILY 7 PROTEIN"/>
    <property type="match status" value="1"/>
</dbReference>
<dbReference type="SUPFAM" id="SSF49899">
    <property type="entry name" value="Concanavalin A-like lectins/glucanases"/>
    <property type="match status" value="1"/>
</dbReference>
<dbReference type="PROSITE" id="PS00562">
    <property type="entry name" value="CBM1_1"/>
    <property type="match status" value="1"/>
</dbReference>
<dbReference type="Pfam" id="PF00840">
    <property type="entry name" value="Glyco_hydro_7"/>
    <property type="match status" value="1"/>
</dbReference>
<dbReference type="GO" id="GO:0005576">
    <property type="term" value="C:extracellular region"/>
    <property type="evidence" value="ECO:0007669"/>
    <property type="project" value="InterPro"/>
</dbReference>
<dbReference type="InterPro" id="IPR037019">
    <property type="entry name" value="Glyco_hydro_7_sf"/>
</dbReference>
<evidence type="ECO:0000256" key="2">
    <source>
        <dbReference type="ARBA" id="ARBA00006044"/>
    </source>
</evidence>
<dbReference type="EMBL" id="KL198041">
    <property type="protein sequence ID" value="KDQ13783.1"/>
    <property type="molecule type" value="Genomic_DNA"/>
</dbReference>
<keyword evidence="8" id="KW-0119">Carbohydrate metabolism</keyword>
<dbReference type="InterPro" id="IPR035971">
    <property type="entry name" value="CBD_sf"/>
</dbReference>
<evidence type="ECO:0000256" key="12">
    <source>
        <dbReference type="SAM" id="SignalP"/>
    </source>
</evidence>
<comment type="catalytic activity">
    <reaction evidence="1">
        <text>Hydrolysis of (1-&gt;4)-beta-D-glucosidic linkages in cellulose and cellotetraose, releasing cellobiose from the non-reducing ends of the chains.</text>
        <dbReference type="EC" id="3.2.1.91"/>
    </reaction>
</comment>